<dbReference type="InterPro" id="IPR036097">
    <property type="entry name" value="HisK_dim/P_sf"/>
</dbReference>
<dbReference type="Gene3D" id="3.30.565.10">
    <property type="entry name" value="Histidine kinase-like ATPase, C-terminal domain"/>
    <property type="match status" value="1"/>
</dbReference>
<dbReference type="SUPFAM" id="SSF55785">
    <property type="entry name" value="PYP-like sensor domain (PAS domain)"/>
    <property type="match status" value="1"/>
</dbReference>
<dbReference type="Proteomes" id="UP000758155">
    <property type="component" value="Unassembled WGS sequence"/>
</dbReference>
<dbReference type="OrthoDB" id="60033at2759"/>
<dbReference type="Gene3D" id="3.30.450.20">
    <property type="entry name" value="PAS domain"/>
    <property type="match status" value="1"/>
</dbReference>
<reference evidence="6" key="1">
    <citation type="submission" date="2019-04" db="EMBL/GenBank/DDBJ databases">
        <title>Sequencing of skin fungus with MAO and IRED activity.</title>
        <authorList>
            <person name="Marsaioli A.J."/>
            <person name="Bonatto J.M.C."/>
            <person name="Reis Junior O."/>
        </authorList>
    </citation>
    <scope>NUCLEOTIDE SEQUENCE</scope>
    <source>
        <strain evidence="6">28M1</strain>
    </source>
</reference>
<feature type="modified residue" description="4-aspartylphosphate" evidence="2">
    <location>
        <position position="868"/>
    </location>
</feature>
<dbReference type="InterPro" id="IPR011006">
    <property type="entry name" value="CheY-like_superfamily"/>
</dbReference>
<dbReference type="SUPFAM" id="SSF52172">
    <property type="entry name" value="CheY-like"/>
    <property type="match status" value="1"/>
</dbReference>
<feature type="compositionally biased region" description="Polar residues" evidence="3">
    <location>
        <begin position="1"/>
        <end position="11"/>
    </location>
</feature>
<dbReference type="SMART" id="SM00448">
    <property type="entry name" value="REC"/>
    <property type="match status" value="1"/>
</dbReference>
<dbReference type="InterPro" id="IPR003594">
    <property type="entry name" value="HATPase_dom"/>
</dbReference>
<dbReference type="InterPro" id="IPR001789">
    <property type="entry name" value="Sig_transdc_resp-reg_receiver"/>
</dbReference>
<evidence type="ECO:0008006" key="8">
    <source>
        <dbReference type="Google" id="ProtNLM"/>
    </source>
</evidence>
<dbReference type="SUPFAM" id="SSF47384">
    <property type="entry name" value="Homodimeric domain of signal transducing histidine kinase"/>
    <property type="match status" value="1"/>
</dbReference>
<proteinExistence type="predicted"/>
<evidence type="ECO:0000256" key="3">
    <source>
        <dbReference type="SAM" id="MobiDB-lite"/>
    </source>
</evidence>
<protein>
    <recommendedName>
        <fullName evidence="8">Phosphorelay sensor kinase</fullName>
    </recommendedName>
</protein>
<dbReference type="PROSITE" id="PS50109">
    <property type="entry name" value="HIS_KIN"/>
    <property type="match status" value="1"/>
</dbReference>
<dbReference type="Pfam" id="PF02518">
    <property type="entry name" value="HATPase_c"/>
    <property type="match status" value="1"/>
</dbReference>
<evidence type="ECO:0000313" key="6">
    <source>
        <dbReference type="EMBL" id="KAF3033090.1"/>
    </source>
</evidence>
<dbReference type="InterPro" id="IPR036890">
    <property type="entry name" value="HATPase_C_sf"/>
</dbReference>
<feature type="domain" description="Response regulatory" evidence="5">
    <location>
        <begin position="819"/>
        <end position="951"/>
    </location>
</feature>
<dbReference type="InterPro" id="IPR035965">
    <property type="entry name" value="PAS-like_dom_sf"/>
</dbReference>
<dbReference type="Gene3D" id="3.40.50.2300">
    <property type="match status" value="1"/>
</dbReference>
<dbReference type="SMART" id="SM00388">
    <property type="entry name" value="HisKA"/>
    <property type="match status" value="1"/>
</dbReference>
<dbReference type="PANTHER" id="PTHR43719:SF31">
    <property type="entry name" value="HISTIDINE KINASE"/>
    <property type="match status" value="1"/>
</dbReference>
<dbReference type="Pfam" id="PF00512">
    <property type="entry name" value="HisKA"/>
    <property type="match status" value="1"/>
</dbReference>
<dbReference type="CDD" id="cd00082">
    <property type="entry name" value="HisKA"/>
    <property type="match status" value="1"/>
</dbReference>
<evidence type="ECO:0000259" key="4">
    <source>
        <dbReference type="PROSITE" id="PS50109"/>
    </source>
</evidence>
<evidence type="ECO:0000256" key="2">
    <source>
        <dbReference type="PROSITE-ProRule" id="PRU00169"/>
    </source>
</evidence>
<dbReference type="InterPro" id="IPR004358">
    <property type="entry name" value="Sig_transdc_His_kin-like_C"/>
</dbReference>
<dbReference type="InterPro" id="IPR005467">
    <property type="entry name" value="His_kinase_dom"/>
</dbReference>
<keyword evidence="7" id="KW-1185">Reference proteome</keyword>
<dbReference type="SMART" id="SM00387">
    <property type="entry name" value="HATPase_c"/>
    <property type="match status" value="1"/>
</dbReference>
<dbReference type="InterPro" id="IPR050956">
    <property type="entry name" value="2C_system_His_kinase"/>
</dbReference>
<dbReference type="SUPFAM" id="SSF55874">
    <property type="entry name" value="ATPase domain of HSP90 chaperone/DNA topoisomerase II/histidine kinase"/>
    <property type="match status" value="1"/>
</dbReference>
<name>A0A9P4WIB4_9PLEO</name>
<dbReference type="GO" id="GO:0000155">
    <property type="term" value="F:phosphorelay sensor kinase activity"/>
    <property type="evidence" value="ECO:0007669"/>
    <property type="project" value="InterPro"/>
</dbReference>
<sequence>MDGITQRSQQHTPPPESGDVSTLLIMDSHATEHDWTEALPKTDHVRFFRETDWSKSSLGPLSTWPPTLRLFTGFVLADSRAACLWWGPDLVAVYNEHYAPLACKAHPKLMSSTFRQGYPELWVGIRSIFEQCRTTGAGVNYSSEASLLVERKGWREETFFNGNFVPVGPAYAPDGFYNSMFEVTQQKLDDRRTTLLNTLTALPNMTVDAVSHHILATLRTNTYDVPMALLYRIRDGSKISKLCLEGQIGVPEGHSLLADNIPIDSGESLAPDLVRAGTETLTIDCDKRFDGVEWQGWGERAKHIVILPLTSGARLFGYLILGANPCRPLDSHCKQFHRNLKRMISSLISSALDSEVSKKRQEQLEAELAFSDLKLRHLINHASVGMCHVSLEGDMLWANDHYYELAGNDTAQHAKPLAFLDAYYDTDRHKALDVWEKLLAGEDHVTAELRLKRLYKPPVGEPEPAHIHIMAFPYRENDETKSVMACTTDISRLKWAQSFQARLAAEAREAKRQQEAFIDVVSHEMRNPLSAIVHCADAITSAVEECQAQLSCVPEPCLDALNDNVASANIILQCANHQKRIIDDVLTLSKLDSMLLSITPTPVKPAKLATSIVNIFEAELKSKKIDYNILEDQSLARLNVDHLLLDPSRVTQVFINLLTNAIKFVKPSSRPRIEVHFGACLHSPRLLFPPDMFWATTSNLDSGVTSSPEWGNGQEVYLAFSVKDSGIGLKDKEIHNIFERFKQANVKTHVKYGGSGLGLFISKELTEKQGGEIGVSSVLGHGSTFGFYVKTRRAQRRPQTMGGLFTEFEAKGKPQEALQVLLVEDNLINQKVLGKQLKKAGCVVSVANHGLEALDVLEKNTFDVVLMDLEMPVLDGLAAMRRIRAKERAEEGLLGEAMKLGARGGERLPIVAVTANVRKEQINAATNAGADRVMQKPFKAADLVYMMKSLLPQVTTPRIDLPTPGLTEKGDGLMP</sequence>
<comment type="caution">
    <text evidence="6">The sequence shown here is derived from an EMBL/GenBank/DDBJ whole genome shotgun (WGS) entry which is preliminary data.</text>
</comment>
<dbReference type="Pfam" id="PF00072">
    <property type="entry name" value="Response_reg"/>
    <property type="match status" value="1"/>
</dbReference>
<dbReference type="PANTHER" id="PTHR43719">
    <property type="entry name" value="TWO-COMPONENT HISTIDINE KINASE"/>
    <property type="match status" value="1"/>
</dbReference>
<keyword evidence="1 2" id="KW-0597">Phosphoprotein</keyword>
<organism evidence="6 7">
    <name type="scientific">Didymella heteroderae</name>
    <dbReference type="NCBI Taxonomy" id="1769908"/>
    <lineage>
        <taxon>Eukaryota</taxon>
        <taxon>Fungi</taxon>
        <taxon>Dikarya</taxon>
        <taxon>Ascomycota</taxon>
        <taxon>Pezizomycotina</taxon>
        <taxon>Dothideomycetes</taxon>
        <taxon>Pleosporomycetidae</taxon>
        <taxon>Pleosporales</taxon>
        <taxon>Pleosporineae</taxon>
        <taxon>Didymellaceae</taxon>
        <taxon>Didymella</taxon>
    </lineage>
</organism>
<feature type="region of interest" description="Disordered" evidence="3">
    <location>
        <begin position="1"/>
        <end position="21"/>
    </location>
</feature>
<dbReference type="CDD" id="cd17546">
    <property type="entry name" value="REC_hyHK_CKI1_RcsC-like"/>
    <property type="match status" value="1"/>
</dbReference>
<dbReference type="PRINTS" id="PR00344">
    <property type="entry name" value="BCTRLSENSOR"/>
</dbReference>
<feature type="domain" description="Histidine kinase" evidence="4">
    <location>
        <begin position="520"/>
        <end position="793"/>
    </location>
</feature>
<evidence type="ECO:0000313" key="7">
    <source>
        <dbReference type="Proteomes" id="UP000758155"/>
    </source>
</evidence>
<dbReference type="PROSITE" id="PS50110">
    <property type="entry name" value="RESPONSE_REGULATORY"/>
    <property type="match status" value="1"/>
</dbReference>
<dbReference type="EMBL" id="SWKV01000087">
    <property type="protein sequence ID" value="KAF3033090.1"/>
    <property type="molecule type" value="Genomic_DNA"/>
</dbReference>
<dbReference type="AlphaFoldDB" id="A0A9P4WIB4"/>
<evidence type="ECO:0000259" key="5">
    <source>
        <dbReference type="PROSITE" id="PS50110"/>
    </source>
</evidence>
<accession>A0A9P4WIB4</accession>
<gene>
    <name evidence="6" type="ORF">E8E12_003978</name>
</gene>
<dbReference type="Gene3D" id="1.10.287.130">
    <property type="match status" value="1"/>
</dbReference>
<dbReference type="InterPro" id="IPR003661">
    <property type="entry name" value="HisK_dim/P_dom"/>
</dbReference>
<evidence type="ECO:0000256" key="1">
    <source>
        <dbReference type="ARBA" id="ARBA00022553"/>
    </source>
</evidence>